<evidence type="ECO:0000259" key="1">
    <source>
        <dbReference type="Pfam" id="PF18962"/>
    </source>
</evidence>
<gene>
    <name evidence="2" type="ORF">DRP43_00925</name>
</gene>
<proteinExistence type="predicted"/>
<organism evidence="2 3">
    <name type="scientific">candidate division TA06 bacterium</name>
    <dbReference type="NCBI Taxonomy" id="2250710"/>
    <lineage>
        <taxon>Bacteria</taxon>
        <taxon>Bacteria division TA06</taxon>
    </lineage>
</organism>
<name>A0A660SPK5_UNCT6</name>
<sequence length="128" mass="14627">IKEDSAYINLTNGDTLYFSFPLITSANGNKVSYILETDGYYNIDNKRDKSESATIPKSDIKFISGIVYLQSKGKMYSNYEIYNISGRQVGQGEIRTGKIKLQKLCKGIYFIKLKGKHRSETHKFEVIH</sequence>
<dbReference type="AlphaFoldDB" id="A0A660SPK5"/>
<dbReference type="Proteomes" id="UP000271125">
    <property type="component" value="Unassembled WGS sequence"/>
</dbReference>
<protein>
    <recommendedName>
        <fullName evidence="1">Secretion system C-terminal sorting domain-containing protein</fullName>
    </recommendedName>
</protein>
<dbReference type="Pfam" id="PF18962">
    <property type="entry name" value="Por_Secre_tail"/>
    <property type="match status" value="1"/>
</dbReference>
<feature type="non-terminal residue" evidence="2">
    <location>
        <position position="1"/>
    </location>
</feature>
<dbReference type="EMBL" id="QNBD01000025">
    <property type="protein sequence ID" value="RKX72392.1"/>
    <property type="molecule type" value="Genomic_DNA"/>
</dbReference>
<accession>A0A660SPK5</accession>
<dbReference type="NCBIfam" id="TIGR04183">
    <property type="entry name" value="Por_Secre_tail"/>
    <property type="match status" value="1"/>
</dbReference>
<evidence type="ECO:0000313" key="3">
    <source>
        <dbReference type="Proteomes" id="UP000271125"/>
    </source>
</evidence>
<evidence type="ECO:0000313" key="2">
    <source>
        <dbReference type="EMBL" id="RKX72392.1"/>
    </source>
</evidence>
<reference evidence="2 3" key="1">
    <citation type="submission" date="2018-06" db="EMBL/GenBank/DDBJ databases">
        <title>Extensive metabolic versatility and redundancy in microbially diverse, dynamic hydrothermal sediments.</title>
        <authorList>
            <person name="Dombrowski N."/>
            <person name="Teske A."/>
            <person name="Baker B.J."/>
        </authorList>
    </citation>
    <scope>NUCLEOTIDE SEQUENCE [LARGE SCALE GENOMIC DNA]</scope>
    <source>
        <strain evidence="2">B10_G13</strain>
    </source>
</reference>
<dbReference type="InterPro" id="IPR026444">
    <property type="entry name" value="Secre_tail"/>
</dbReference>
<comment type="caution">
    <text evidence="2">The sequence shown here is derived from an EMBL/GenBank/DDBJ whole genome shotgun (WGS) entry which is preliminary data.</text>
</comment>
<feature type="domain" description="Secretion system C-terminal sorting" evidence="1">
    <location>
        <begin position="65"/>
        <end position="124"/>
    </location>
</feature>